<gene>
    <name evidence="1" type="ORF">IAB36_07305</name>
</gene>
<proteinExistence type="predicted"/>
<feature type="non-terminal residue" evidence="1">
    <location>
        <position position="1"/>
    </location>
</feature>
<dbReference type="Proteomes" id="UP000886749">
    <property type="component" value="Unassembled WGS sequence"/>
</dbReference>
<dbReference type="AlphaFoldDB" id="A0A9D1AKW5"/>
<evidence type="ECO:0000313" key="2">
    <source>
        <dbReference type="Proteomes" id="UP000886749"/>
    </source>
</evidence>
<reference evidence="1" key="1">
    <citation type="submission" date="2020-10" db="EMBL/GenBank/DDBJ databases">
        <authorList>
            <person name="Gilroy R."/>
        </authorList>
    </citation>
    <scope>NUCLEOTIDE SEQUENCE</scope>
    <source>
        <strain evidence="1">CHK184-25365</strain>
    </source>
</reference>
<organism evidence="1 2">
    <name type="scientific">Candidatus Egerieicola pullicola</name>
    <dbReference type="NCBI Taxonomy" id="2840775"/>
    <lineage>
        <taxon>Bacteria</taxon>
        <taxon>Bacillati</taxon>
        <taxon>Bacillota</taxon>
        <taxon>Clostridia</taxon>
        <taxon>Eubacteriales</taxon>
        <taxon>Oscillospiraceae</taxon>
        <taxon>Oscillospiraceae incertae sedis</taxon>
        <taxon>Candidatus Egerieicola</taxon>
    </lineage>
</organism>
<accession>A0A9D1AKW5</accession>
<dbReference type="EMBL" id="DVGY01000166">
    <property type="protein sequence ID" value="HIR41616.1"/>
    <property type="molecule type" value="Genomic_DNA"/>
</dbReference>
<protein>
    <submittedName>
        <fullName evidence="1">Uncharacterized protein</fullName>
    </submittedName>
</protein>
<evidence type="ECO:0000313" key="1">
    <source>
        <dbReference type="EMBL" id="HIR41616.1"/>
    </source>
</evidence>
<comment type="caution">
    <text evidence="1">The sequence shown here is derived from an EMBL/GenBank/DDBJ whole genome shotgun (WGS) entry which is preliminary data.</text>
</comment>
<sequence>KLDIHLDDEEKQALRQRFAAPGLFATSPGEFDVDHAMELIEELFG</sequence>
<reference evidence="1" key="2">
    <citation type="journal article" date="2021" name="PeerJ">
        <title>Extensive microbial diversity within the chicken gut microbiome revealed by metagenomics and culture.</title>
        <authorList>
            <person name="Gilroy R."/>
            <person name="Ravi A."/>
            <person name="Getino M."/>
            <person name="Pursley I."/>
            <person name="Horton D.L."/>
            <person name="Alikhan N.F."/>
            <person name="Baker D."/>
            <person name="Gharbi K."/>
            <person name="Hall N."/>
            <person name="Watson M."/>
            <person name="Adriaenssens E.M."/>
            <person name="Foster-Nyarko E."/>
            <person name="Jarju S."/>
            <person name="Secka A."/>
            <person name="Antonio M."/>
            <person name="Oren A."/>
            <person name="Chaudhuri R.R."/>
            <person name="La Ragione R."/>
            <person name="Hildebrand F."/>
            <person name="Pallen M.J."/>
        </authorList>
    </citation>
    <scope>NUCLEOTIDE SEQUENCE</scope>
    <source>
        <strain evidence="1">CHK184-25365</strain>
    </source>
</reference>
<name>A0A9D1AKW5_9FIRM</name>